<feature type="region of interest" description="Disordered" evidence="1">
    <location>
        <begin position="1"/>
        <end position="21"/>
    </location>
</feature>
<keyword evidence="2" id="KW-1133">Transmembrane helix</keyword>
<evidence type="ECO:0008006" key="4">
    <source>
        <dbReference type="Google" id="ProtNLM"/>
    </source>
</evidence>
<feature type="transmembrane region" description="Helical" evidence="2">
    <location>
        <begin position="138"/>
        <end position="156"/>
    </location>
</feature>
<organism evidence="3">
    <name type="scientific">uncultured Thermomicrobiales bacterium</name>
    <dbReference type="NCBI Taxonomy" id="1645740"/>
    <lineage>
        <taxon>Bacteria</taxon>
        <taxon>Pseudomonadati</taxon>
        <taxon>Thermomicrobiota</taxon>
        <taxon>Thermomicrobia</taxon>
        <taxon>Thermomicrobiales</taxon>
        <taxon>environmental samples</taxon>
    </lineage>
</organism>
<name>A0A6J4VZ42_9BACT</name>
<feature type="transmembrane region" description="Helical" evidence="2">
    <location>
        <begin position="105"/>
        <end position="126"/>
    </location>
</feature>
<feature type="transmembrane region" description="Helical" evidence="2">
    <location>
        <begin position="162"/>
        <end position="181"/>
    </location>
</feature>
<sequence>MIAGVARELAPEAEQSSKELGKAPPRLARRLGGVPLACALAVVVFAPCLRYGFAMDDFALLEAGQAPLAAGIPAHFVPRAGVHYRPVGQYGFFWAADRLLPFHPLAYHLANLALHLLNVVLVGRLLQRFVADRVATGLATIFFATHAAFFLVLAWVALAGEALPLLFMLAALGCQVNFLAARSGRRVGWWLGALLFV</sequence>
<proteinExistence type="predicted"/>
<keyword evidence="2" id="KW-0812">Transmembrane</keyword>
<feature type="non-terminal residue" evidence="3">
    <location>
        <position position="197"/>
    </location>
</feature>
<keyword evidence="2" id="KW-0472">Membrane</keyword>
<evidence type="ECO:0000256" key="2">
    <source>
        <dbReference type="SAM" id="Phobius"/>
    </source>
</evidence>
<accession>A0A6J4VZ42</accession>
<dbReference type="AlphaFoldDB" id="A0A6J4VZ42"/>
<gene>
    <name evidence="3" type="ORF">AVDCRST_MAG88-4545</name>
</gene>
<evidence type="ECO:0000313" key="3">
    <source>
        <dbReference type="EMBL" id="CAA9589277.1"/>
    </source>
</evidence>
<dbReference type="EMBL" id="CADCWM010001165">
    <property type="protein sequence ID" value="CAA9589277.1"/>
    <property type="molecule type" value="Genomic_DNA"/>
</dbReference>
<reference evidence="3" key="1">
    <citation type="submission" date="2020-02" db="EMBL/GenBank/DDBJ databases">
        <authorList>
            <person name="Meier V. D."/>
        </authorList>
    </citation>
    <scope>NUCLEOTIDE SEQUENCE</scope>
    <source>
        <strain evidence="3">AVDCRST_MAG88</strain>
    </source>
</reference>
<feature type="transmembrane region" description="Helical" evidence="2">
    <location>
        <begin position="31"/>
        <end position="53"/>
    </location>
</feature>
<evidence type="ECO:0000256" key="1">
    <source>
        <dbReference type="SAM" id="MobiDB-lite"/>
    </source>
</evidence>
<protein>
    <recommendedName>
        <fullName evidence="4">Glycosyltransferase RgtA/B/C/D-like domain-containing protein</fullName>
    </recommendedName>
</protein>